<evidence type="ECO:0000313" key="1">
    <source>
        <dbReference type="EMBL" id="OVE86166.1"/>
    </source>
</evidence>
<dbReference type="EMBL" id="MWPH01000001">
    <property type="protein sequence ID" value="OVE86166.1"/>
    <property type="molecule type" value="Genomic_DNA"/>
</dbReference>
<accession>A0A202ED16</accession>
<reference evidence="1 2" key="1">
    <citation type="submission" date="2017-02" db="EMBL/GenBank/DDBJ databases">
        <title>Natronthermophilus aegyptiacus gen. nov.,sp. nov., an aerobic, extremely halophilic alkalithermophilic archaeon isolated from the athalassohaline Wadi An Natrun, Egypt.</title>
        <authorList>
            <person name="Zhao B."/>
        </authorList>
    </citation>
    <scope>NUCLEOTIDE SEQUENCE [LARGE SCALE GENOMIC DNA]</scope>
    <source>
        <strain evidence="1 2">CGMCC 1.3597</strain>
    </source>
</reference>
<dbReference type="Pfam" id="PF24336">
    <property type="entry name" value="DUF7504"/>
    <property type="match status" value="1"/>
</dbReference>
<name>A0A202ED16_9EURY</name>
<comment type="caution">
    <text evidence="1">The sequence shown here is derived from an EMBL/GenBank/DDBJ whole genome shotgun (WGS) entry which is preliminary data.</text>
</comment>
<sequence>MERDRGSVAVDGASFARTLETLKREGSNVLVVGATPAGAHDELCDRLCGTDDESEHSHGYHLYVTASEDRARTAAAEDTEDSSEFAETAEAISAIEFADAAADDTVSIESLGSDIIDTISDLEAAADGFEPAELRVCVDSLVTLFQDHDAETVFRLLHITTSGVSHVNGMGHYHLALSRDHEAVSLLEPLFDAVVEVRAADGQYEQRWHLREQGSTAWIPL</sequence>
<gene>
    <name evidence="1" type="ORF">B2G88_05080</name>
</gene>
<proteinExistence type="predicted"/>
<dbReference type="OrthoDB" id="252760at2157"/>
<dbReference type="RefSeq" id="WP_054863058.1">
    <property type="nucleotide sequence ID" value="NZ_MWPH01000001.1"/>
</dbReference>
<evidence type="ECO:0000313" key="2">
    <source>
        <dbReference type="Proteomes" id="UP000196084"/>
    </source>
</evidence>
<dbReference type="Proteomes" id="UP000196084">
    <property type="component" value="Unassembled WGS sequence"/>
</dbReference>
<keyword evidence="2" id="KW-1185">Reference proteome</keyword>
<dbReference type="AlphaFoldDB" id="A0A202ED16"/>
<protein>
    <submittedName>
        <fullName evidence="1">Uncharacterized protein</fullName>
    </submittedName>
</protein>
<organism evidence="1 2">
    <name type="scientific">Natronolimnobius baerhuensis</name>
    <dbReference type="NCBI Taxonomy" id="253108"/>
    <lineage>
        <taxon>Archaea</taxon>
        <taxon>Methanobacteriati</taxon>
        <taxon>Methanobacteriota</taxon>
        <taxon>Stenosarchaea group</taxon>
        <taxon>Halobacteria</taxon>
        <taxon>Halobacteriales</taxon>
        <taxon>Natrialbaceae</taxon>
        <taxon>Natronolimnobius</taxon>
    </lineage>
</organism>
<dbReference type="InterPro" id="IPR055927">
    <property type="entry name" value="DUF7504"/>
</dbReference>